<feature type="domain" description="Carrier" evidence="4">
    <location>
        <begin position="712"/>
        <end position="757"/>
    </location>
</feature>
<dbReference type="Gene3D" id="1.10.1200.10">
    <property type="entry name" value="ACP-like"/>
    <property type="match status" value="1"/>
</dbReference>
<dbReference type="InterPro" id="IPR000873">
    <property type="entry name" value="AMP-dep_synth/lig_dom"/>
</dbReference>
<protein>
    <recommendedName>
        <fullName evidence="6">Carrier domain-containing protein</fullName>
    </recommendedName>
</protein>
<name>A0A0X3P8K9_SCHSO</name>
<dbReference type="SUPFAM" id="SSF47336">
    <property type="entry name" value="ACP-like"/>
    <property type="match status" value="1"/>
</dbReference>
<dbReference type="PANTHER" id="PTHR44394:SF1">
    <property type="entry name" value="BETA-ALANINE-ACTIVATING ENZYME"/>
    <property type="match status" value="1"/>
</dbReference>
<evidence type="ECO:0000259" key="4">
    <source>
        <dbReference type="Pfam" id="PF00550"/>
    </source>
</evidence>
<dbReference type="InterPro" id="IPR036736">
    <property type="entry name" value="ACP-like_sf"/>
</dbReference>
<dbReference type="InterPro" id="IPR006162">
    <property type="entry name" value="Ppantetheine_attach_site"/>
</dbReference>
<evidence type="ECO:0000313" key="5">
    <source>
        <dbReference type="EMBL" id="JAP48189.1"/>
    </source>
</evidence>
<dbReference type="SUPFAM" id="SSF56801">
    <property type="entry name" value="Acetyl-CoA synthetase-like"/>
    <property type="match status" value="1"/>
</dbReference>
<dbReference type="Gene3D" id="3.40.630.30">
    <property type="match status" value="1"/>
</dbReference>
<dbReference type="Gene3D" id="3.40.50.12780">
    <property type="entry name" value="N-terminal domain of ligase-like"/>
    <property type="match status" value="1"/>
</dbReference>
<keyword evidence="2" id="KW-0597">Phosphoprotein</keyword>
<dbReference type="InterPro" id="IPR045851">
    <property type="entry name" value="AMP-bd_C_sf"/>
</dbReference>
<reference evidence="5" key="1">
    <citation type="submission" date="2016-01" db="EMBL/GenBank/DDBJ databases">
        <title>Reference transcriptome for the parasite Schistocephalus solidus: insights into the molecular evolution of parasitism.</title>
        <authorList>
            <person name="Hebert F.O."/>
            <person name="Grambauer S."/>
            <person name="Barber I."/>
            <person name="Landry C.R."/>
            <person name="Aubin-Horth N."/>
        </authorList>
    </citation>
    <scope>NUCLEOTIDE SEQUENCE</scope>
</reference>
<dbReference type="EMBL" id="GEEE01015036">
    <property type="protein sequence ID" value="JAP48189.1"/>
    <property type="molecule type" value="Transcribed_RNA"/>
</dbReference>
<accession>A0A0X3P8K9</accession>
<feature type="domain" description="AMP-dependent synthetase/ligase" evidence="3">
    <location>
        <begin position="135"/>
        <end position="497"/>
    </location>
</feature>
<dbReference type="InterPro" id="IPR009081">
    <property type="entry name" value="PP-bd_ACP"/>
</dbReference>
<evidence type="ECO:0008006" key="6">
    <source>
        <dbReference type="Google" id="ProtNLM"/>
    </source>
</evidence>
<gene>
    <name evidence="5" type="ORF">TR152818</name>
</gene>
<evidence type="ECO:0000256" key="2">
    <source>
        <dbReference type="ARBA" id="ARBA00022553"/>
    </source>
</evidence>
<dbReference type="Pfam" id="PF00550">
    <property type="entry name" value="PP-binding"/>
    <property type="match status" value="1"/>
</dbReference>
<dbReference type="InterPro" id="IPR042099">
    <property type="entry name" value="ANL_N_sf"/>
</dbReference>
<dbReference type="Pfam" id="PF00501">
    <property type="entry name" value="AMP-binding"/>
    <property type="match status" value="1"/>
</dbReference>
<organism evidence="5">
    <name type="scientific">Schistocephalus solidus</name>
    <name type="common">Tapeworm</name>
    <dbReference type="NCBI Taxonomy" id="70667"/>
    <lineage>
        <taxon>Eukaryota</taxon>
        <taxon>Metazoa</taxon>
        <taxon>Spiralia</taxon>
        <taxon>Lophotrochozoa</taxon>
        <taxon>Platyhelminthes</taxon>
        <taxon>Cestoda</taxon>
        <taxon>Eucestoda</taxon>
        <taxon>Diphyllobothriidea</taxon>
        <taxon>Diphyllobothriidae</taxon>
        <taxon>Schistocephalus</taxon>
    </lineage>
</organism>
<evidence type="ECO:0000259" key="3">
    <source>
        <dbReference type="Pfam" id="PF00501"/>
    </source>
</evidence>
<sequence length="1052" mass="114600">MKEKEASSSDDGLSVLTGILEEPTDVNCGPLLCKRLSELLHLRQAEDPAFANSTAVIEQTVRVEALNASQATQHVEGGIEEPQSVTFGELNALVDAAAARLQTQLSDLPFSRNLAKLTDCADLSGERRAQIERLQERSLVIVCMPTSLGRVVIQLACMKLRLAYTPVDRHFPQKQISRILHEFAPVACIVEEDSEDGGSFLSNQGTETVNLISSSALFTWEYVNQLRNASKCGVSQCCRALFATVTDPVILVLFTSGSTSPTPKGVALRNRQLMNRLAWQWSPASPLAGLTGPSLVKTSWLFVDAFTEVFGALLAGRPILLPISPQGHLSTVQMFTDASLLAFLVHKFAVVQLTVVPEQLKSWLVQIDAAADCDLIGHFSSLEVLVVSGQLLPVRLATDVFRIFAGGRIRLINLYGSTEVAGDVTVAVFESLEDVLGSRQTENSTEVDGAFFLPVGLPIQNCEVYVLTRRSEEDECGELHVLPRGETGEVYVSGAAVPTDGKIYADAVKSPQALSGKAVNAPTLPNAFSSRSGFLMLFRTGDLGFVSPSNSQLYVCGRCDDTVKVNGVKCNLTAIDSFLTGVIDDVISNPKSQYRRFASLRATVTLLIESIQRKAQLVCFYIQKDDSSAGAEAESFTSLDLAKLIGGNLPSFVNVKVVQVNAFPTKPISGKIDKVKLKENYLADVYTSAKATPRRLSESGLQVRHLNDRERAREIFAKILGIETSNQSAPRPLDDEDFSQLGGDSMTAMLIVSKLRQIGLPSSIMHFAGTGRIGTILDQVTQPSKCGGPSKDFDSRSVFIFEWCPANAARSAADETFNRECKELVVQILASSFYRLEPICKCLHFSEEDLKSHVEAQLKSDRPNPAIVLLAGFSPNCGNDAEGDNTRRLLPHVKMAILLLQPSVLTSCKTKPSAGVGETGFRPNVMGEFFEYLASPFASTTSLRTLSIDMLGIRTSEAIGTDESIRLATLLEKEVIVTAKRLGYECLETVNTSQFTQAICEELDYELVNEEDFITYAKQRGVACDPSFTEIKCKYMVKNLSLANNMHARSGC</sequence>
<dbReference type="PANTHER" id="PTHR44394">
    <property type="entry name" value="BETA-ALANINE-ACTIVATING ENZYME"/>
    <property type="match status" value="1"/>
</dbReference>
<proteinExistence type="predicted"/>
<dbReference type="Gene3D" id="3.30.300.30">
    <property type="match status" value="1"/>
</dbReference>
<dbReference type="PROSITE" id="PS00012">
    <property type="entry name" value="PHOSPHOPANTETHEINE"/>
    <property type="match status" value="1"/>
</dbReference>
<dbReference type="InterPro" id="IPR052091">
    <property type="entry name" value="Beta-ala_Activ/Resist"/>
</dbReference>
<evidence type="ECO:0000256" key="1">
    <source>
        <dbReference type="ARBA" id="ARBA00022450"/>
    </source>
</evidence>
<dbReference type="AlphaFoldDB" id="A0A0X3P8K9"/>
<dbReference type="GO" id="GO:0043041">
    <property type="term" value="P:amino acid activation for nonribosomal peptide biosynthetic process"/>
    <property type="evidence" value="ECO:0007669"/>
    <property type="project" value="TreeGrafter"/>
</dbReference>
<keyword evidence="1" id="KW-0596">Phosphopantetheine</keyword>